<comment type="similarity">
    <text evidence="1">Belongs to the hcp beta-lactamase family.</text>
</comment>
<evidence type="ECO:0008006" key="5">
    <source>
        <dbReference type="Google" id="ProtNLM"/>
    </source>
</evidence>
<dbReference type="AlphaFoldDB" id="A0AAN9Z6E5"/>
<evidence type="ECO:0000256" key="2">
    <source>
        <dbReference type="ARBA" id="ARBA00022737"/>
    </source>
</evidence>
<dbReference type="SUPFAM" id="SSF81901">
    <property type="entry name" value="HCP-like"/>
    <property type="match status" value="1"/>
</dbReference>
<sequence>MAYDLKDESQVKEYIHNLGIEYRFGCYKEKKPEVCHLLGDFLDAIKKDFSKASIVYKSNCDDYNFGKSCYKYGSYNLLGKAMKEPNLELAYDYMLKACELGDVSGCLSAGMMNINRGSHCRKDRDPKLGMTLLEKCCEGKRAYCCFFLSGMFISGVKEAEIEKDMSKAYKFALRACELGEMQACANVSLMYKRGEGIEKNEELAAKYRKIAEEMQDELLKDKAPLEFQQGTKI</sequence>
<dbReference type="InterPro" id="IPR006597">
    <property type="entry name" value="Sel1-like"/>
</dbReference>
<dbReference type="GO" id="GO:0005758">
    <property type="term" value="C:mitochondrial intermembrane space"/>
    <property type="evidence" value="ECO:0007669"/>
    <property type="project" value="TreeGrafter"/>
</dbReference>
<evidence type="ECO:0000313" key="3">
    <source>
        <dbReference type="EMBL" id="KAK7863385.1"/>
    </source>
</evidence>
<reference evidence="3 4" key="1">
    <citation type="submission" date="2024-03" db="EMBL/GenBank/DDBJ databases">
        <title>The genome assembly and annotation of the cricket Gryllus longicercus Weissman &amp; Gray.</title>
        <authorList>
            <person name="Szrajer S."/>
            <person name="Gray D."/>
            <person name="Ylla G."/>
        </authorList>
    </citation>
    <scope>NUCLEOTIDE SEQUENCE [LARGE SCALE GENOMIC DNA]</scope>
    <source>
        <strain evidence="3">DAG 2021-001</strain>
        <tissue evidence="3">Whole body minus gut</tissue>
    </source>
</reference>
<dbReference type="Proteomes" id="UP001378592">
    <property type="component" value="Unassembled WGS sequence"/>
</dbReference>
<dbReference type="InterPro" id="IPR040239">
    <property type="entry name" value="HcpB-like"/>
</dbReference>
<dbReference type="PANTHER" id="PTHR13891:SF1">
    <property type="entry name" value="CYTOCHROME C OXIDASE ASSEMBLY FACTOR 7"/>
    <property type="match status" value="1"/>
</dbReference>
<evidence type="ECO:0000313" key="4">
    <source>
        <dbReference type="Proteomes" id="UP001378592"/>
    </source>
</evidence>
<dbReference type="SMART" id="SM00671">
    <property type="entry name" value="SEL1"/>
    <property type="match status" value="3"/>
</dbReference>
<dbReference type="Pfam" id="PF08238">
    <property type="entry name" value="Sel1"/>
    <property type="match status" value="3"/>
</dbReference>
<gene>
    <name evidence="3" type="ORF">R5R35_004349</name>
</gene>
<keyword evidence="2" id="KW-0677">Repeat</keyword>
<dbReference type="InterPro" id="IPR011990">
    <property type="entry name" value="TPR-like_helical_dom_sf"/>
</dbReference>
<organism evidence="3 4">
    <name type="scientific">Gryllus longicercus</name>
    <dbReference type="NCBI Taxonomy" id="2509291"/>
    <lineage>
        <taxon>Eukaryota</taxon>
        <taxon>Metazoa</taxon>
        <taxon>Ecdysozoa</taxon>
        <taxon>Arthropoda</taxon>
        <taxon>Hexapoda</taxon>
        <taxon>Insecta</taxon>
        <taxon>Pterygota</taxon>
        <taxon>Neoptera</taxon>
        <taxon>Polyneoptera</taxon>
        <taxon>Orthoptera</taxon>
        <taxon>Ensifera</taxon>
        <taxon>Gryllidea</taxon>
        <taxon>Grylloidea</taxon>
        <taxon>Gryllidae</taxon>
        <taxon>Gryllinae</taxon>
        <taxon>Gryllus</taxon>
    </lineage>
</organism>
<proteinExistence type="inferred from homology"/>
<evidence type="ECO:0000256" key="1">
    <source>
        <dbReference type="ARBA" id="ARBA00008486"/>
    </source>
</evidence>
<protein>
    <recommendedName>
        <fullName evidence="5">Cytochrome c oxidase assembly factor 7 homolog</fullName>
    </recommendedName>
</protein>
<comment type="caution">
    <text evidence="3">The sequence shown here is derived from an EMBL/GenBank/DDBJ whole genome shotgun (WGS) entry which is preliminary data.</text>
</comment>
<dbReference type="PANTHER" id="PTHR13891">
    <property type="entry name" value="CYTOCHROME C OXIDASE ASSEMBLY FACTOR 7"/>
    <property type="match status" value="1"/>
</dbReference>
<dbReference type="Gene3D" id="1.25.40.10">
    <property type="entry name" value="Tetratricopeptide repeat domain"/>
    <property type="match status" value="1"/>
</dbReference>
<accession>A0AAN9Z6E5</accession>
<dbReference type="EMBL" id="JAZDUA010000232">
    <property type="protein sequence ID" value="KAK7863385.1"/>
    <property type="molecule type" value="Genomic_DNA"/>
</dbReference>
<keyword evidence="4" id="KW-1185">Reference proteome</keyword>
<name>A0AAN9Z6E5_9ORTH</name>